<accession>A0A6I8PFX1</accession>
<evidence type="ECO:0000256" key="1">
    <source>
        <dbReference type="ARBA" id="ARBA00004123"/>
    </source>
</evidence>
<name>A0A6I8PFX1_ORNAN</name>
<dbReference type="PANTHER" id="PTHR15932">
    <property type="entry name" value="UBIQUITIN INTERACTION MOTIF-CONTAINING PROTEIN 1"/>
    <property type="match status" value="1"/>
</dbReference>
<feature type="compositionally biased region" description="Basic and acidic residues" evidence="11">
    <location>
        <begin position="635"/>
        <end position="657"/>
    </location>
</feature>
<dbReference type="InterPro" id="IPR003903">
    <property type="entry name" value="UIM_dom"/>
</dbReference>
<reference evidence="13" key="3">
    <citation type="submission" date="2025-09" db="UniProtKB">
        <authorList>
            <consortium name="Ensembl"/>
        </authorList>
    </citation>
    <scope>IDENTIFICATION</scope>
    <source>
        <strain evidence="13">Glennie</strain>
    </source>
</reference>
<feature type="compositionally biased region" description="Basic and acidic residues" evidence="11">
    <location>
        <begin position="271"/>
        <end position="283"/>
    </location>
</feature>
<evidence type="ECO:0000256" key="5">
    <source>
        <dbReference type="ARBA" id="ARBA00022763"/>
    </source>
</evidence>
<keyword evidence="14" id="KW-1185">Reference proteome</keyword>
<feature type="domain" description="RAP80 N-terminal" evidence="12">
    <location>
        <begin position="75"/>
        <end position="126"/>
    </location>
</feature>
<evidence type="ECO:0000313" key="14">
    <source>
        <dbReference type="Proteomes" id="UP000002279"/>
    </source>
</evidence>
<dbReference type="CDD" id="cd20912">
    <property type="entry name" value="AIR_RAP80-like"/>
    <property type="match status" value="1"/>
</dbReference>
<protein>
    <recommendedName>
        <fullName evidence="3">BRCA1-A complex subunit RAP80</fullName>
    </recommendedName>
    <alternativeName>
        <fullName evidence="10">Receptor-associated protein 80</fullName>
    </alternativeName>
    <alternativeName>
        <fullName evidence="9">Ubiquitin interaction motif-containing protein 1</fullName>
    </alternativeName>
</protein>
<sequence length="760" mass="81841">MPRKKKKVADSPEVQNTEEDEKEPDAVVHVRKKRSFADAFIVISDSDGEQEPKEENSLPRTKTRQQVERAKCSTKRKISQMTEEEQFALALQMSEQEARQANNQEEEEEELLRKAIAESLNSCRPSGSFDGPGTRQAHSPGVGDNPADSGPEWGRPTRPESPRSPAGSRESPADGGGSGSEVPRSPLVVLKRLSQDIVESSLAAGVVVSPGRDHPPAGCGDDPPSPTFGDSGPGLRTRLAPSPTFSRSAVSPWQLAPRKLFAGRRSGGEGTAERSPDPSRRLDSGPAPGGPEGRDRPGRLAPGVRKAEASRRRSRHLPGDPVDERSAEGCGDVRRSPGHPPAAGTAPTPLPRCRPGPADAAGPQQEDGGSVHYYWGVPFCPAGVDPDQYTRVILCQLEAYQKSLKLAQRQLLRKRAFGEPVVPGPPAQARGDRGREPQTAPEEAGDGDSENSGGAGAAPWRPQSGEPRESPTRDREEREGTPSEDEATTSHCQPSQGLFPGDPPKEGETRQITHSPTAWTPLTNARSPAAAPGSPPEEITVCPETQLSPPKACDLEGEEEAYSADREPAPQAGSPEEERQQQEEEDEEEAAWRLQVTCPLCDRGFPASTIQQHAMFCDGFLGKRESKPPPVLTRSRREPRGRSDGGRDAHPPPDIDKREKCYLCRSLVPFADYRRHVDDCLRTLQAGPPPDGPGKSRRPRSGKVSSTPRTQGLQARGAAPPTSPGPDPQLGHWLGRGLCESLSHHSFALPLPPWAGPVGH</sequence>
<comment type="similarity">
    <text evidence="2">Belongs to the RAP80 family.</text>
</comment>
<keyword evidence="8" id="KW-0539">Nucleus</keyword>
<dbReference type="GO" id="GO:0006302">
    <property type="term" value="P:double-strand break repair"/>
    <property type="evidence" value="ECO:0000318"/>
    <property type="project" value="GO_Central"/>
</dbReference>
<feature type="region of interest" description="Disordered" evidence="11">
    <location>
        <begin position="43"/>
        <end position="187"/>
    </location>
</feature>
<evidence type="ECO:0000256" key="6">
    <source>
        <dbReference type="ARBA" id="ARBA00022853"/>
    </source>
</evidence>
<dbReference type="PANTHER" id="PTHR15932:SF2">
    <property type="entry name" value="BRCA1-A COMPLEX SUBUNIT RAP80"/>
    <property type="match status" value="1"/>
</dbReference>
<evidence type="ECO:0000259" key="12">
    <source>
        <dbReference type="Pfam" id="PF18282"/>
    </source>
</evidence>
<feature type="region of interest" description="Disordered" evidence="11">
    <location>
        <begin position="206"/>
        <end position="373"/>
    </location>
</feature>
<organism evidence="13 14">
    <name type="scientific">Ornithorhynchus anatinus</name>
    <name type="common">Duckbill platypus</name>
    <dbReference type="NCBI Taxonomy" id="9258"/>
    <lineage>
        <taxon>Eukaryota</taxon>
        <taxon>Metazoa</taxon>
        <taxon>Chordata</taxon>
        <taxon>Craniata</taxon>
        <taxon>Vertebrata</taxon>
        <taxon>Euteleostomi</taxon>
        <taxon>Mammalia</taxon>
        <taxon>Monotremata</taxon>
        <taxon>Ornithorhynchidae</taxon>
        <taxon>Ornithorhynchus</taxon>
    </lineage>
</organism>
<dbReference type="Proteomes" id="UP000002279">
    <property type="component" value="Chromosome X2"/>
</dbReference>
<feature type="compositionally biased region" description="Polar residues" evidence="11">
    <location>
        <begin position="512"/>
        <end position="524"/>
    </location>
</feature>
<evidence type="ECO:0000256" key="8">
    <source>
        <dbReference type="ARBA" id="ARBA00023242"/>
    </source>
</evidence>
<gene>
    <name evidence="13" type="primary">UIMC1</name>
</gene>
<evidence type="ECO:0000256" key="10">
    <source>
        <dbReference type="ARBA" id="ARBA00031558"/>
    </source>
</evidence>
<reference evidence="13" key="2">
    <citation type="submission" date="2025-08" db="UniProtKB">
        <authorList>
            <consortium name="Ensembl"/>
        </authorList>
    </citation>
    <scope>IDENTIFICATION</scope>
    <source>
        <strain evidence="13">Glennie</strain>
    </source>
</reference>
<evidence type="ECO:0000256" key="2">
    <source>
        <dbReference type="ARBA" id="ARBA00006465"/>
    </source>
</evidence>
<evidence type="ECO:0000313" key="13">
    <source>
        <dbReference type="Ensembl" id="ENSOANP00000052831.1"/>
    </source>
</evidence>
<feature type="region of interest" description="Disordered" evidence="11">
    <location>
        <begin position="414"/>
        <end position="591"/>
    </location>
</feature>
<feature type="compositionally biased region" description="Basic and acidic residues" evidence="11">
    <location>
        <begin position="322"/>
        <end position="335"/>
    </location>
</feature>
<keyword evidence="4" id="KW-0677">Repeat</keyword>
<feature type="compositionally biased region" description="Basic and acidic residues" evidence="11">
    <location>
        <begin position="466"/>
        <end position="481"/>
    </location>
</feature>
<feature type="region of interest" description="Disordered" evidence="11">
    <location>
        <begin position="684"/>
        <end position="735"/>
    </location>
</feature>
<dbReference type="OMA" id="PCTGHSV"/>
<evidence type="ECO:0000256" key="3">
    <source>
        <dbReference type="ARBA" id="ARBA00021660"/>
    </source>
</evidence>
<feature type="compositionally biased region" description="Polar residues" evidence="11">
    <location>
        <begin position="703"/>
        <end position="713"/>
    </location>
</feature>
<proteinExistence type="inferred from homology"/>
<dbReference type="AlphaFoldDB" id="A0A6I8PFX1"/>
<dbReference type="Bgee" id="ENSOANG00000044918">
    <property type="expression patterns" value="Expressed in fibroblast and 7 other cell types or tissues"/>
</dbReference>
<keyword evidence="6" id="KW-0156">Chromatin regulator</keyword>
<dbReference type="GeneTree" id="ENSGT00390000007635"/>
<dbReference type="SMART" id="SM00726">
    <property type="entry name" value="UIM"/>
    <property type="match status" value="2"/>
</dbReference>
<dbReference type="Pfam" id="PF18282">
    <property type="entry name" value="RAP80_UIM"/>
    <property type="match status" value="1"/>
</dbReference>
<dbReference type="GO" id="GO:0006325">
    <property type="term" value="P:chromatin organization"/>
    <property type="evidence" value="ECO:0007669"/>
    <property type="project" value="UniProtKB-KW"/>
</dbReference>
<dbReference type="GO" id="GO:0045739">
    <property type="term" value="P:positive regulation of DNA repair"/>
    <property type="evidence" value="ECO:0000318"/>
    <property type="project" value="GO_Central"/>
</dbReference>
<dbReference type="InParanoid" id="A0A6I8PFX1"/>
<comment type="subcellular location">
    <subcellularLocation>
        <location evidence="1">Nucleus</location>
    </subcellularLocation>
</comment>
<dbReference type="GO" id="GO:0042393">
    <property type="term" value="F:histone binding"/>
    <property type="evidence" value="ECO:0000318"/>
    <property type="project" value="GO_Central"/>
</dbReference>
<dbReference type="InterPro" id="IPR040714">
    <property type="entry name" value="RAP80_UIM"/>
</dbReference>
<feature type="region of interest" description="Disordered" evidence="11">
    <location>
        <begin position="1"/>
        <end position="27"/>
    </location>
</feature>
<evidence type="ECO:0000256" key="11">
    <source>
        <dbReference type="SAM" id="MobiDB-lite"/>
    </source>
</evidence>
<dbReference type="InterPro" id="IPR038868">
    <property type="entry name" value="RAP80"/>
</dbReference>
<evidence type="ECO:0000256" key="7">
    <source>
        <dbReference type="ARBA" id="ARBA00023204"/>
    </source>
</evidence>
<evidence type="ECO:0000256" key="4">
    <source>
        <dbReference type="ARBA" id="ARBA00022737"/>
    </source>
</evidence>
<dbReference type="FunCoup" id="A0A6I8PFX1">
    <property type="interactions" value="2441"/>
</dbReference>
<dbReference type="GO" id="GO:0070530">
    <property type="term" value="F:K63-linked polyubiquitin modification-dependent protein binding"/>
    <property type="evidence" value="ECO:0000318"/>
    <property type="project" value="GO_Central"/>
</dbReference>
<keyword evidence="5" id="KW-0227">DNA damage</keyword>
<dbReference type="PROSITE" id="PS50330">
    <property type="entry name" value="UIM"/>
    <property type="match status" value="1"/>
</dbReference>
<keyword evidence="7" id="KW-0234">DNA repair</keyword>
<feature type="region of interest" description="Disordered" evidence="11">
    <location>
        <begin position="620"/>
        <end position="657"/>
    </location>
</feature>
<evidence type="ECO:0000256" key="9">
    <source>
        <dbReference type="ARBA" id="ARBA00029973"/>
    </source>
</evidence>
<dbReference type="Gene3D" id="6.10.250.1800">
    <property type="match status" value="1"/>
</dbReference>
<dbReference type="Ensembl" id="ENSOANT00000066383.1">
    <property type="protein sequence ID" value="ENSOANP00000052831.1"/>
    <property type="gene ID" value="ENSOANG00000044918.1"/>
</dbReference>
<dbReference type="GO" id="GO:0070531">
    <property type="term" value="C:BRCA1-A complex"/>
    <property type="evidence" value="ECO:0000318"/>
    <property type="project" value="GO_Central"/>
</dbReference>
<reference evidence="13 14" key="1">
    <citation type="journal article" date="2008" name="Nature">
        <title>Genome analysis of the platypus reveals unique signatures of evolution.</title>
        <authorList>
            <person name="Warren W.C."/>
            <person name="Hillier L.W."/>
            <person name="Marshall Graves J.A."/>
            <person name="Birney E."/>
            <person name="Ponting C.P."/>
            <person name="Grutzner F."/>
            <person name="Belov K."/>
            <person name="Miller W."/>
            <person name="Clarke L."/>
            <person name="Chinwalla A.T."/>
            <person name="Yang S.P."/>
            <person name="Heger A."/>
            <person name="Locke D.P."/>
            <person name="Miethke P."/>
            <person name="Waters P.D."/>
            <person name="Veyrunes F."/>
            <person name="Fulton L."/>
            <person name="Fulton B."/>
            <person name="Graves T."/>
            <person name="Wallis J."/>
            <person name="Puente X.S."/>
            <person name="Lopez-Otin C."/>
            <person name="Ordonez G.R."/>
            <person name="Eichler E.E."/>
            <person name="Chen L."/>
            <person name="Cheng Z."/>
            <person name="Deakin J.E."/>
            <person name="Alsop A."/>
            <person name="Thompson K."/>
            <person name="Kirby P."/>
            <person name="Papenfuss A.T."/>
            <person name="Wakefield M.J."/>
            <person name="Olender T."/>
            <person name="Lancet D."/>
            <person name="Huttley G.A."/>
            <person name="Smit A.F."/>
            <person name="Pask A."/>
            <person name="Temple-Smith P."/>
            <person name="Batzer M.A."/>
            <person name="Walker J.A."/>
            <person name="Konkel M.K."/>
            <person name="Harris R.S."/>
            <person name="Whittington C.M."/>
            <person name="Wong E.S."/>
            <person name="Gemmell N.J."/>
            <person name="Buschiazzo E."/>
            <person name="Vargas Jentzsch I.M."/>
            <person name="Merkel A."/>
            <person name="Schmitz J."/>
            <person name="Zemann A."/>
            <person name="Churakov G."/>
            <person name="Kriegs J.O."/>
            <person name="Brosius J."/>
            <person name="Murchison E.P."/>
            <person name="Sachidanandam R."/>
            <person name="Smith C."/>
            <person name="Hannon G.J."/>
            <person name="Tsend-Ayush E."/>
            <person name="McMillan D."/>
            <person name="Attenborough R."/>
            <person name="Rens W."/>
            <person name="Ferguson-Smith M."/>
            <person name="Lefevre C.M."/>
            <person name="Sharp J.A."/>
            <person name="Nicholas K.R."/>
            <person name="Ray D.A."/>
            <person name="Kube M."/>
            <person name="Reinhardt R."/>
            <person name="Pringle T.H."/>
            <person name="Taylor J."/>
            <person name="Jones R.C."/>
            <person name="Nixon B."/>
            <person name="Dacheux J.L."/>
            <person name="Niwa H."/>
            <person name="Sekita Y."/>
            <person name="Huang X."/>
            <person name="Stark A."/>
            <person name="Kheradpour P."/>
            <person name="Kellis M."/>
            <person name="Flicek P."/>
            <person name="Chen Y."/>
            <person name="Webber C."/>
            <person name="Hardison R."/>
            <person name="Nelson J."/>
            <person name="Hallsworth-Pepin K."/>
            <person name="Delehaunty K."/>
            <person name="Markovic C."/>
            <person name="Minx P."/>
            <person name="Feng Y."/>
            <person name="Kremitzki C."/>
            <person name="Mitreva M."/>
            <person name="Glasscock J."/>
            <person name="Wylie T."/>
            <person name="Wohldmann P."/>
            <person name="Thiru P."/>
            <person name="Nhan M.N."/>
            <person name="Pohl C.S."/>
            <person name="Smith S.M."/>
            <person name="Hou S."/>
            <person name="Nefedov M."/>
            <person name="de Jong P.J."/>
            <person name="Renfree M.B."/>
            <person name="Mardis E.R."/>
            <person name="Wilson R.K."/>
        </authorList>
    </citation>
    <scope>NUCLEOTIDE SEQUENCE [LARGE SCALE GENOMIC DNA]</scope>
    <source>
        <strain evidence="13 14">Glennie</strain>
    </source>
</reference>